<dbReference type="PROSITE" id="PS00301">
    <property type="entry name" value="G_TR_1"/>
    <property type="match status" value="1"/>
</dbReference>
<feature type="binding site" evidence="8">
    <location>
        <begin position="77"/>
        <end position="81"/>
    </location>
    <ligand>
        <name>GTP</name>
        <dbReference type="ChEBI" id="CHEBI:37565"/>
    </ligand>
</feature>
<keyword evidence="5 8" id="KW-0648">Protein biosynthesis</keyword>
<dbReference type="Gene3D" id="3.30.230.10">
    <property type="match status" value="1"/>
</dbReference>
<evidence type="ECO:0000313" key="11">
    <source>
        <dbReference type="EMBL" id="QEN07475.1"/>
    </source>
</evidence>
<dbReference type="SUPFAM" id="SSF52540">
    <property type="entry name" value="P-loop containing nucleoside triphosphate hydrolases"/>
    <property type="match status" value="1"/>
</dbReference>
<dbReference type="Pfam" id="PF03764">
    <property type="entry name" value="EFG_IV"/>
    <property type="match status" value="1"/>
</dbReference>
<dbReference type="OrthoDB" id="9804431at2"/>
<gene>
    <name evidence="8 11" type="primary">fusA</name>
    <name evidence="11" type="ORF">EXM22_05520</name>
</gene>
<dbReference type="GO" id="GO:0005737">
    <property type="term" value="C:cytoplasm"/>
    <property type="evidence" value="ECO:0007669"/>
    <property type="project" value="UniProtKB-SubCell"/>
</dbReference>
<sequence>MGIQKIRNIGIMAHIDAGKTTTTERILFYTGKSHRIGEVDDGSATMDWMEQEQNRGITIVSAATTCFWKDCQINIIDTPGHVDFTAEVERSLRVLDGAVAVFCAVGGVEPQSETVWRQADKYKVPRLAFINKMDRIGANFFEVVQEIEDKLKASPLPIQIPIGSESDYKGNIDLIKLKEIHWNPDDQGSTFELKEIRDDLKDLANKWRENLIDKLSAFSDEITNLYLEGLDIPEDLIMSVLRQETINQSILPVFVGSSLKNKGVQPVLDGIISYLPAPEDIKEIEALHVKKDETILLQRTVKENPSGLIFKIQQDKEAGSLCYVRVYSGEFKSGSPVMNANKRKRERINRLLRMHSNHHEQINSVSAGDIAVIVGMKMAQTGDTICSEGFPVILENLEFPEPVISVAIEPKTMSDQDKLRTVLDTLQKEDPTFKVSENEETGQLIISGMGELHLDVLVTRITDDYKVEAKVGKPQVSYRESITKTVTHNEVFNRVLAGKENDANITLKIEPLPRGEANKFTSTIPKNKLPANLVNAVERGVTNALQSGTLMGYATINVGVTLTDAIYNELTSSELAFETAGALGFDNACRKAAPVLLEPIMEVDIMCPPEYVGDVISQITQRGGMVNSMESRPAYELVKAQTPLVKMFGYTTSLRSQTQGRGTFSMEFSHFSAKSE</sequence>
<dbReference type="InterPro" id="IPR005225">
    <property type="entry name" value="Small_GTP-bd"/>
</dbReference>
<dbReference type="Gene3D" id="3.30.70.870">
    <property type="entry name" value="Elongation Factor G (Translational Gtpase), domain 3"/>
    <property type="match status" value="1"/>
</dbReference>
<comment type="similarity">
    <text evidence="2 8">Belongs to the TRAFAC class translation factor GTPase superfamily. Classic translation factor GTPase family. EF-G/EF-2 subfamily.</text>
</comment>
<dbReference type="PRINTS" id="PR00315">
    <property type="entry name" value="ELONGATNFCT"/>
</dbReference>
<dbReference type="InterPro" id="IPR041095">
    <property type="entry name" value="EFG_II"/>
</dbReference>
<evidence type="ECO:0000256" key="6">
    <source>
        <dbReference type="ARBA" id="ARBA00023134"/>
    </source>
</evidence>
<feature type="binding site" evidence="8">
    <location>
        <begin position="131"/>
        <end position="134"/>
    </location>
    <ligand>
        <name>GTP</name>
        <dbReference type="ChEBI" id="CHEBI:37565"/>
    </ligand>
</feature>
<evidence type="ECO:0000313" key="12">
    <source>
        <dbReference type="Proteomes" id="UP000324209"/>
    </source>
</evidence>
<dbReference type="Gene3D" id="3.30.70.240">
    <property type="match status" value="1"/>
</dbReference>
<dbReference type="InterPro" id="IPR009022">
    <property type="entry name" value="EFG_III"/>
</dbReference>
<dbReference type="InterPro" id="IPR005517">
    <property type="entry name" value="Transl_elong_EFG/EF2_IV"/>
</dbReference>
<evidence type="ECO:0000256" key="3">
    <source>
        <dbReference type="ARBA" id="ARBA00022741"/>
    </source>
</evidence>
<reference evidence="11 12" key="1">
    <citation type="submission" date="2019-02" db="EMBL/GenBank/DDBJ databases">
        <title>Complete Genome Sequence and Methylome Analysis of free living Spirochaetas.</title>
        <authorList>
            <person name="Fomenkov A."/>
            <person name="Dubinina G."/>
            <person name="Leshcheva N."/>
            <person name="Mikheeva N."/>
            <person name="Grabovich M."/>
            <person name="Vincze T."/>
            <person name="Roberts R.J."/>
        </authorList>
    </citation>
    <scope>NUCLEOTIDE SEQUENCE [LARGE SCALE GENOMIC DNA]</scope>
    <source>
        <strain evidence="11 12">K2</strain>
    </source>
</reference>
<evidence type="ECO:0000256" key="9">
    <source>
        <dbReference type="NCBIfam" id="TIGR00484"/>
    </source>
</evidence>
<dbReference type="Gene3D" id="2.40.30.10">
    <property type="entry name" value="Translation factors"/>
    <property type="match status" value="1"/>
</dbReference>
<dbReference type="InterPro" id="IPR053905">
    <property type="entry name" value="EF-G-like_DII"/>
</dbReference>
<dbReference type="Pfam" id="PF14492">
    <property type="entry name" value="EFG_III"/>
    <property type="match status" value="1"/>
</dbReference>
<dbReference type="InterPro" id="IPR031157">
    <property type="entry name" value="G_TR_CS"/>
</dbReference>
<feature type="domain" description="Tr-type G" evidence="10">
    <location>
        <begin position="4"/>
        <end position="279"/>
    </location>
</feature>
<accession>A0A5C1QH75</accession>
<dbReference type="GO" id="GO:0003746">
    <property type="term" value="F:translation elongation factor activity"/>
    <property type="evidence" value="ECO:0007669"/>
    <property type="project" value="UniProtKB-UniRule"/>
</dbReference>
<dbReference type="RefSeq" id="WP_149485555.1">
    <property type="nucleotide sequence ID" value="NZ_CP036150.1"/>
</dbReference>
<name>A0A5C1QH75_9SPIO</name>
<keyword evidence="12" id="KW-1185">Reference proteome</keyword>
<evidence type="ECO:0000256" key="8">
    <source>
        <dbReference type="HAMAP-Rule" id="MF_00054"/>
    </source>
</evidence>
<dbReference type="KEGG" id="ock:EXM22_05520"/>
<evidence type="ECO:0000256" key="4">
    <source>
        <dbReference type="ARBA" id="ARBA00022768"/>
    </source>
</evidence>
<dbReference type="NCBIfam" id="TIGR00231">
    <property type="entry name" value="small_GTP"/>
    <property type="match status" value="1"/>
</dbReference>
<dbReference type="SMART" id="SM00838">
    <property type="entry name" value="EFG_C"/>
    <property type="match status" value="1"/>
</dbReference>
<dbReference type="CDD" id="cd03713">
    <property type="entry name" value="EFG_mtEFG_C"/>
    <property type="match status" value="1"/>
</dbReference>
<dbReference type="GO" id="GO:0003924">
    <property type="term" value="F:GTPase activity"/>
    <property type="evidence" value="ECO:0007669"/>
    <property type="project" value="InterPro"/>
</dbReference>
<evidence type="ECO:0000259" key="10">
    <source>
        <dbReference type="PROSITE" id="PS51722"/>
    </source>
</evidence>
<keyword evidence="4 8" id="KW-0251">Elongation factor</keyword>
<dbReference type="PROSITE" id="PS51722">
    <property type="entry name" value="G_TR_2"/>
    <property type="match status" value="1"/>
</dbReference>
<feature type="binding site" evidence="8">
    <location>
        <begin position="13"/>
        <end position="20"/>
    </location>
    <ligand>
        <name>GTP</name>
        <dbReference type="ChEBI" id="CHEBI:37565"/>
    </ligand>
</feature>
<dbReference type="FunFam" id="2.40.30.10:FF:000006">
    <property type="entry name" value="Elongation factor G"/>
    <property type="match status" value="1"/>
</dbReference>
<dbReference type="CDD" id="cd01886">
    <property type="entry name" value="EF-G"/>
    <property type="match status" value="1"/>
</dbReference>
<comment type="subcellular location">
    <subcellularLocation>
        <location evidence="1 8">Cytoplasm</location>
    </subcellularLocation>
</comment>
<evidence type="ECO:0000256" key="5">
    <source>
        <dbReference type="ARBA" id="ARBA00022917"/>
    </source>
</evidence>
<dbReference type="FunFam" id="3.40.50.300:FF:000029">
    <property type="entry name" value="Elongation factor G"/>
    <property type="match status" value="1"/>
</dbReference>
<keyword evidence="8" id="KW-0963">Cytoplasm</keyword>
<dbReference type="FunFam" id="3.30.70.240:FF:000001">
    <property type="entry name" value="Elongation factor G"/>
    <property type="match status" value="1"/>
</dbReference>
<dbReference type="SUPFAM" id="SSF54980">
    <property type="entry name" value="EF-G C-terminal domain-like"/>
    <property type="match status" value="2"/>
</dbReference>
<evidence type="ECO:0000256" key="1">
    <source>
        <dbReference type="ARBA" id="ARBA00004496"/>
    </source>
</evidence>
<comment type="function">
    <text evidence="7 8">Catalyzes the GTP-dependent ribosomal translocation step during translation elongation. During this step, the ribosome changes from the pre-translocational (PRE) to the post-translocational (POST) state as the newly formed A-site-bound peptidyl-tRNA and P-site-bound deacylated tRNA move to the P and E sites, respectively. Catalyzes the coordinated movement of the two tRNA molecules, the mRNA and conformational changes in the ribosome.</text>
</comment>
<dbReference type="Pfam" id="PF00009">
    <property type="entry name" value="GTP_EFTU"/>
    <property type="match status" value="1"/>
</dbReference>
<evidence type="ECO:0000256" key="7">
    <source>
        <dbReference type="ARBA" id="ARBA00024731"/>
    </source>
</evidence>
<dbReference type="HAMAP" id="MF_00054_B">
    <property type="entry name" value="EF_G_EF_2_B"/>
    <property type="match status" value="1"/>
</dbReference>
<dbReference type="PANTHER" id="PTHR43261:SF1">
    <property type="entry name" value="RIBOSOME-RELEASING FACTOR 2, MITOCHONDRIAL"/>
    <property type="match status" value="1"/>
</dbReference>
<dbReference type="InterPro" id="IPR014721">
    <property type="entry name" value="Ribsml_uS5_D2-typ_fold_subgr"/>
</dbReference>
<dbReference type="SUPFAM" id="SSF50447">
    <property type="entry name" value="Translation proteins"/>
    <property type="match status" value="1"/>
</dbReference>
<dbReference type="InterPro" id="IPR009000">
    <property type="entry name" value="Transl_B-barrel_sf"/>
</dbReference>
<dbReference type="Gene3D" id="3.40.50.300">
    <property type="entry name" value="P-loop containing nucleotide triphosphate hydrolases"/>
    <property type="match status" value="1"/>
</dbReference>
<evidence type="ECO:0000256" key="2">
    <source>
        <dbReference type="ARBA" id="ARBA00005870"/>
    </source>
</evidence>
<organism evidence="11 12">
    <name type="scientific">Oceanispirochaeta crateris</name>
    <dbReference type="NCBI Taxonomy" id="2518645"/>
    <lineage>
        <taxon>Bacteria</taxon>
        <taxon>Pseudomonadati</taxon>
        <taxon>Spirochaetota</taxon>
        <taxon>Spirochaetia</taxon>
        <taxon>Spirochaetales</taxon>
        <taxon>Spirochaetaceae</taxon>
        <taxon>Oceanispirochaeta</taxon>
    </lineage>
</organism>
<keyword evidence="6 8" id="KW-0342">GTP-binding</keyword>
<dbReference type="CDD" id="cd01680">
    <property type="entry name" value="EFG_like_IV"/>
    <property type="match status" value="1"/>
</dbReference>
<dbReference type="SUPFAM" id="SSF54211">
    <property type="entry name" value="Ribosomal protein S5 domain 2-like"/>
    <property type="match status" value="1"/>
</dbReference>
<dbReference type="InterPro" id="IPR035649">
    <property type="entry name" value="EFG_V"/>
</dbReference>
<dbReference type="FunFam" id="3.30.70.870:FF:000001">
    <property type="entry name" value="Elongation factor G"/>
    <property type="match status" value="1"/>
</dbReference>
<dbReference type="GO" id="GO:0005525">
    <property type="term" value="F:GTP binding"/>
    <property type="evidence" value="ECO:0007669"/>
    <property type="project" value="UniProtKB-UniRule"/>
</dbReference>
<dbReference type="CDD" id="cd16262">
    <property type="entry name" value="EFG_III"/>
    <property type="match status" value="1"/>
</dbReference>
<dbReference type="InterPro" id="IPR000795">
    <property type="entry name" value="T_Tr_GTP-bd_dom"/>
</dbReference>
<dbReference type="InterPro" id="IPR000640">
    <property type="entry name" value="EFG_V-like"/>
</dbReference>
<keyword evidence="3 8" id="KW-0547">Nucleotide-binding</keyword>
<dbReference type="InterPro" id="IPR027417">
    <property type="entry name" value="P-loop_NTPase"/>
</dbReference>
<protein>
    <recommendedName>
        <fullName evidence="8 9">Elongation factor G</fullName>
        <shortName evidence="8">EF-G</shortName>
    </recommendedName>
</protein>
<dbReference type="NCBIfam" id="NF009381">
    <property type="entry name" value="PRK12740.1-5"/>
    <property type="match status" value="1"/>
</dbReference>
<dbReference type="AlphaFoldDB" id="A0A5C1QH75"/>
<dbReference type="InterPro" id="IPR020568">
    <property type="entry name" value="Ribosomal_Su5_D2-typ_SF"/>
</dbReference>
<dbReference type="CDD" id="cd04088">
    <property type="entry name" value="EFG_mtEFG_II"/>
    <property type="match status" value="1"/>
</dbReference>
<dbReference type="EMBL" id="CP036150">
    <property type="protein sequence ID" value="QEN07475.1"/>
    <property type="molecule type" value="Genomic_DNA"/>
</dbReference>
<dbReference type="Pfam" id="PF00679">
    <property type="entry name" value="EFG_C"/>
    <property type="match status" value="1"/>
</dbReference>
<dbReference type="Proteomes" id="UP000324209">
    <property type="component" value="Chromosome"/>
</dbReference>
<dbReference type="Pfam" id="PF22042">
    <property type="entry name" value="EF-G_D2"/>
    <property type="match status" value="1"/>
</dbReference>
<dbReference type="PANTHER" id="PTHR43261">
    <property type="entry name" value="TRANSLATION ELONGATION FACTOR G-RELATED"/>
    <property type="match status" value="1"/>
</dbReference>
<dbReference type="InterPro" id="IPR004540">
    <property type="entry name" value="Transl_elong_EFG/EF2"/>
</dbReference>
<dbReference type="GO" id="GO:0032790">
    <property type="term" value="P:ribosome disassembly"/>
    <property type="evidence" value="ECO:0007669"/>
    <property type="project" value="TreeGrafter"/>
</dbReference>
<dbReference type="InterPro" id="IPR035647">
    <property type="entry name" value="EFG_III/V"/>
</dbReference>
<dbReference type="SMART" id="SM00889">
    <property type="entry name" value="EFG_IV"/>
    <property type="match status" value="1"/>
</dbReference>
<proteinExistence type="inferred from homology"/>
<dbReference type="NCBIfam" id="TIGR00484">
    <property type="entry name" value="EF-G"/>
    <property type="match status" value="1"/>
</dbReference>